<dbReference type="PANTHER" id="PTHR34682:SF1">
    <property type="entry name" value="PROTEIN METABOLIC NETWORK MODULATOR 1"/>
    <property type="match status" value="1"/>
</dbReference>
<protein>
    <submittedName>
        <fullName evidence="2">Uncharacterized protein</fullName>
    </submittedName>
</protein>
<name>C0PQ45_PICSI</name>
<proteinExistence type="evidence at transcript level"/>
<dbReference type="AlphaFoldDB" id="C0PQ45"/>
<dbReference type="PANTHER" id="PTHR34682">
    <property type="entry name" value="AT HOOK MOTIF-CONTAINING PROTEIN"/>
    <property type="match status" value="1"/>
</dbReference>
<feature type="region of interest" description="Disordered" evidence="1">
    <location>
        <begin position="1"/>
        <end position="71"/>
    </location>
</feature>
<accession>C0PQ45</accession>
<evidence type="ECO:0000256" key="1">
    <source>
        <dbReference type="SAM" id="MobiDB-lite"/>
    </source>
</evidence>
<dbReference type="InterPro" id="IPR045881">
    <property type="entry name" value="MNM1-like"/>
</dbReference>
<dbReference type="EMBL" id="BT070421">
    <property type="protein sequence ID" value="ACN39935.1"/>
    <property type="molecule type" value="mRNA"/>
</dbReference>
<dbReference type="OMA" id="PMALSEI"/>
<sequence>MEGNIDHNADVTGLSAKKKRGRPRKSDTVLLPGEITALGVTPPYDGKSKKHRPTDTDGSHSAHGNGSLVGQPVHGVLDGSFDAGYLITVRVADTDTIFHGVVFGPGLSIPPSKITDIAPKVKVSKREENTSFPSLYSPPAATPMALSEIYEPAPVTEYTPTESGFTPENGIEDQQNYTNFEIPVQQMEEAIVEPIHARANNQVRSAQ</sequence>
<evidence type="ECO:0000313" key="2">
    <source>
        <dbReference type="EMBL" id="ACN39935.1"/>
    </source>
</evidence>
<organism evidence="2">
    <name type="scientific">Picea sitchensis</name>
    <name type="common">Sitka spruce</name>
    <name type="synonym">Pinus sitchensis</name>
    <dbReference type="NCBI Taxonomy" id="3332"/>
    <lineage>
        <taxon>Eukaryota</taxon>
        <taxon>Viridiplantae</taxon>
        <taxon>Streptophyta</taxon>
        <taxon>Embryophyta</taxon>
        <taxon>Tracheophyta</taxon>
        <taxon>Spermatophyta</taxon>
        <taxon>Pinopsida</taxon>
        <taxon>Pinidae</taxon>
        <taxon>Conifers I</taxon>
        <taxon>Pinales</taxon>
        <taxon>Pinaceae</taxon>
        <taxon>Picea</taxon>
    </lineage>
</organism>
<reference evidence="2" key="1">
    <citation type="submission" date="2009-02" db="EMBL/GenBank/DDBJ databases">
        <title>Full length sequence-verified cDNA sequences from Sitka spruce (Picea sitchensis).</title>
        <authorList>
            <person name="Reid K.E."/>
            <person name="Liao N."/>
            <person name="Ralph S."/>
            <person name="Kolosova N."/>
            <person name="Oddy C."/>
            <person name="Moore R."/>
            <person name="Mayo M."/>
            <person name="Wagner S."/>
            <person name="King J."/>
            <person name="Yanchuk A."/>
            <person name="Holt R."/>
            <person name="Jones S."/>
            <person name="Marra M."/>
            <person name="Ritland C.E."/>
            <person name="Ritland K."/>
            <person name="Bohlmann J."/>
        </authorList>
    </citation>
    <scope>NUCLEOTIDE SEQUENCE</scope>
    <source>
        <tissue evidence="2">Green portion of the leader tissue</tissue>
    </source>
</reference>